<sequence length="120" mass="13541">MVQSIILEIPELGYLLKQESIMEWQVYGTARSGNYEKICWHIVSSGSKVILRSEETPEGTRKSAEIDFAASRIVLHKGELSDGEFTKFLQFLLEKMVLSTASGEMNFIVSSKKRVEKPLA</sequence>
<name>A0A7W8FRE8_9BACL</name>
<dbReference type="Proteomes" id="UP000525923">
    <property type="component" value="Unassembled WGS sequence"/>
</dbReference>
<keyword evidence="2" id="KW-1185">Reference proteome</keyword>
<dbReference type="EMBL" id="JACHHE010000002">
    <property type="protein sequence ID" value="MBB5179439.1"/>
    <property type="molecule type" value="Genomic_DNA"/>
</dbReference>
<evidence type="ECO:0000313" key="1">
    <source>
        <dbReference type="EMBL" id="MBB5179439.1"/>
    </source>
</evidence>
<reference evidence="1 2" key="1">
    <citation type="submission" date="2020-08" db="EMBL/GenBank/DDBJ databases">
        <title>Genomic Encyclopedia of Type Strains, Phase IV (KMG-IV): sequencing the most valuable type-strain genomes for metagenomic binning, comparative biology and taxonomic classification.</title>
        <authorList>
            <person name="Goeker M."/>
        </authorList>
    </citation>
    <scope>NUCLEOTIDE SEQUENCE [LARGE SCALE GENOMIC DNA]</scope>
    <source>
        <strain evidence="1 2">DSM 15895</strain>
    </source>
</reference>
<gene>
    <name evidence="1" type="ORF">HNQ44_000863</name>
</gene>
<protein>
    <submittedName>
        <fullName evidence="1">Uncharacterized protein</fullName>
    </submittedName>
</protein>
<dbReference type="AlphaFoldDB" id="A0A7W8FRE8"/>
<evidence type="ECO:0000313" key="2">
    <source>
        <dbReference type="Proteomes" id="UP000525923"/>
    </source>
</evidence>
<dbReference type="RefSeq" id="WP_135500207.1">
    <property type="nucleotide sequence ID" value="NZ_CP181055.1"/>
</dbReference>
<proteinExistence type="predicted"/>
<dbReference type="OrthoDB" id="2427341at2"/>
<accession>A0A7W8FRE8</accession>
<organism evidence="1 2">
    <name type="scientific">Planococcus koreensis</name>
    <dbReference type="NCBI Taxonomy" id="112331"/>
    <lineage>
        <taxon>Bacteria</taxon>
        <taxon>Bacillati</taxon>
        <taxon>Bacillota</taxon>
        <taxon>Bacilli</taxon>
        <taxon>Bacillales</taxon>
        <taxon>Caryophanaceae</taxon>
        <taxon>Planococcus</taxon>
    </lineage>
</organism>
<comment type="caution">
    <text evidence="1">The sequence shown here is derived from an EMBL/GenBank/DDBJ whole genome shotgun (WGS) entry which is preliminary data.</text>
</comment>